<evidence type="ECO:0000256" key="1">
    <source>
        <dbReference type="SAM" id="MobiDB-lite"/>
    </source>
</evidence>
<dbReference type="AlphaFoldDB" id="A0A9P3LLW8"/>
<feature type="region of interest" description="Disordered" evidence="1">
    <location>
        <begin position="80"/>
        <end position="163"/>
    </location>
</feature>
<feature type="compositionally biased region" description="Basic residues" evidence="1">
    <location>
        <begin position="127"/>
        <end position="140"/>
    </location>
</feature>
<name>A0A9P3LLW8_9APHY</name>
<feature type="compositionally biased region" description="Basic and acidic residues" evidence="1">
    <location>
        <begin position="153"/>
        <end position="163"/>
    </location>
</feature>
<gene>
    <name evidence="2" type="ORF">PsYK624_149780</name>
</gene>
<sequence length="163" mass="18616">MGSLRDDGEYVLGMGKGMKRRIASSMLPELLQVPLVEAVSSGTMYTRYSSPQCITELYSIFYLYAGRTHTECRAMDYGRANENEKEEQNSTRVGFTLESCDPRATRPEDHVEVRVRTAPKEEPPFLRKGKEKNRKFRRKGPPPDVARSGPRSSRSEALIRRRT</sequence>
<reference evidence="2 3" key="1">
    <citation type="submission" date="2021-08" db="EMBL/GenBank/DDBJ databases">
        <title>Draft Genome Sequence of Phanerochaete sordida strain YK-624.</title>
        <authorList>
            <person name="Mori T."/>
            <person name="Dohra H."/>
            <person name="Suzuki T."/>
            <person name="Kawagishi H."/>
            <person name="Hirai H."/>
        </authorList>
    </citation>
    <scope>NUCLEOTIDE SEQUENCE [LARGE SCALE GENOMIC DNA]</scope>
    <source>
        <strain evidence="2 3">YK-624</strain>
    </source>
</reference>
<dbReference type="Proteomes" id="UP000703269">
    <property type="component" value="Unassembled WGS sequence"/>
</dbReference>
<keyword evidence="3" id="KW-1185">Reference proteome</keyword>
<protein>
    <submittedName>
        <fullName evidence="2">Uncharacterized protein</fullName>
    </submittedName>
</protein>
<proteinExistence type="predicted"/>
<feature type="compositionally biased region" description="Basic and acidic residues" evidence="1">
    <location>
        <begin position="100"/>
        <end position="125"/>
    </location>
</feature>
<comment type="caution">
    <text evidence="2">The sequence shown here is derived from an EMBL/GenBank/DDBJ whole genome shotgun (WGS) entry which is preliminary data.</text>
</comment>
<dbReference type="EMBL" id="BPQB01000094">
    <property type="protein sequence ID" value="GJE98742.1"/>
    <property type="molecule type" value="Genomic_DNA"/>
</dbReference>
<feature type="compositionally biased region" description="Basic and acidic residues" evidence="1">
    <location>
        <begin position="80"/>
        <end position="89"/>
    </location>
</feature>
<evidence type="ECO:0000313" key="2">
    <source>
        <dbReference type="EMBL" id="GJE98742.1"/>
    </source>
</evidence>
<organism evidence="2 3">
    <name type="scientific">Phanerochaete sordida</name>
    <dbReference type="NCBI Taxonomy" id="48140"/>
    <lineage>
        <taxon>Eukaryota</taxon>
        <taxon>Fungi</taxon>
        <taxon>Dikarya</taxon>
        <taxon>Basidiomycota</taxon>
        <taxon>Agaricomycotina</taxon>
        <taxon>Agaricomycetes</taxon>
        <taxon>Polyporales</taxon>
        <taxon>Phanerochaetaceae</taxon>
        <taxon>Phanerochaete</taxon>
    </lineage>
</organism>
<accession>A0A9P3LLW8</accession>
<evidence type="ECO:0000313" key="3">
    <source>
        <dbReference type="Proteomes" id="UP000703269"/>
    </source>
</evidence>